<gene>
    <name evidence="1" type="ORF">SAMN02745977_00688</name>
</gene>
<organism evidence="1 2">
    <name type="scientific">Brachymonas denitrificans DSM 15123</name>
    <dbReference type="NCBI Taxonomy" id="1121117"/>
    <lineage>
        <taxon>Bacteria</taxon>
        <taxon>Pseudomonadati</taxon>
        <taxon>Pseudomonadota</taxon>
        <taxon>Betaproteobacteria</taxon>
        <taxon>Burkholderiales</taxon>
        <taxon>Comamonadaceae</taxon>
        <taxon>Brachymonas</taxon>
    </lineage>
</organism>
<protein>
    <submittedName>
        <fullName evidence="1">Uncharacterized protein</fullName>
    </submittedName>
</protein>
<keyword evidence="2" id="KW-1185">Reference proteome</keyword>
<dbReference type="STRING" id="1121117.SAMN02745977_00688"/>
<dbReference type="EMBL" id="FOCW01000001">
    <property type="protein sequence ID" value="SEN18766.1"/>
    <property type="molecule type" value="Genomic_DNA"/>
</dbReference>
<evidence type="ECO:0000313" key="2">
    <source>
        <dbReference type="Proteomes" id="UP000199531"/>
    </source>
</evidence>
<dbReference type="Proteomes" id="UP000199531">
    <property type="component" value="Unassembled WGS sequence"/>
</dbReference>
<accession>A0A1H8EH82</accession>
<proteinExistence type="predicted"/>
<dbReference type="AlphaFoldDB" id="A0A1H8EH82"/>
<reference evidence="1 2" key="1">
    <citation type="submission" date="2016-10" db="EMBL/GenBank/DDBJ databases">
        <authorList>
            <person name="de Groot N.N."/>
        </authorList>
    </citation>
    <scope>NUCLEOTIDE SEQUENCE [LARGE SCALE GENOMIC DNA]</scope>
    <source>
        <strain evidence="1 2">DSM 15123</strain>
    </source>
</reference>
<sequence>MGLWASTMARMPHRFSTLRLATASLLALLLAGCGVTTVVGAAAGAAISVTGAVVSTGVKAVGAGIDLVTPDGDDDKD</sequence>
<evidence type="ECO:0000313" key="1">
    <source>
        <dbReference type="EMBL" id="SEN18766.1"/>
    </source>
</evidence>
<name>A0A1H8EH82_9BURK</name>